<dbReference type="OrthoDB" id="1430630at2759"/>
<proteinExistence type="predicted"/>
<protein>
    <submittedName>
        <fullName evidence="2">Unnamed protein product</fullName>
    </submittedName>
</protein>
<dbReference type="PANTHER" id="PTHR46148:SF52">
    <property type="entry name" value="OS04G0603800 PROTEIN"/>
    <property type="match status" value="1"/>
</dbReference>
<evidence type="ECO:0000313" key="3">
    <source>
        <dbReference type="Proteomes" id="UP001165121"/>
    </source>
</evidence>
<dbReference type="PROSITE" id="PS50013">
    <property type="entry name" value="CHROMO_2"/>
    <property type="match status" value="1"/>
</dbReference>
<dbReference type="InterPro" id="IPR023780">
    <property type="entry name" value="Chromo_domain"/>
</dbReference>
<organism evidence="2 3">
    <name type="scientific">Phytophthora fragariaefolia</name>
    <dbReference type="NCBI Taxonomy" id="1490495"/>
    <lineage>
        <taxon>Eukaryota</taxon>
        <taxon>Sar</taxon>
        <taxon>Stramenopiles</taxon>
        <taxon>Oomycota</taxon>
        <taxon>Peronosporomycetes</taxon>
        <taxon>Peronosporales</taxon>
        <taxon>Peronosporaceae</taxon>
        <taxon>Phytophthora</taxon>
    </lineage>
</organism>
<evidence type="ECO:0000313" key="2">
    <source>
        <dbReference type="EMBL" id="GMF35335.1"/>
    </source>
</evidence>
<dbReference type="EMBL" id="BSXT01000867">
    <property type="protein sequence ID" value="GMF35335.1"/>
    <property type="molecule type" value="Genomic_DNA"/>
</dbReference>
<dbReference type="Pfam" id="PF24626">
    <property type="entry name" value="SH3_Tf2-1"/>
    <property type="match status" value="1"/>
</dbReference>
<evidence type="ECO:0000259" key="1">
    <source>
        <dbReference type="PROSITE" id="PS50013"/>
    </source>
</evidence>
<dbReference type="SUPFAM" id="SSF54160">
    <property type="entry name" value="Chromo domain-like"/>
    <property type="match status" value="1"/>
</dbReference>
<dbReference type="PANTHER" id="PTHR46148">
    <property type="entry name" value="CHROMO DOMAIN-CONTAINING PROTEIN"/>
    <property type="match status" value="1"/>
</dbReference>
<dbReference type="InterPro" id="IPR000953">
    <property type="entry name" value="Chromo/chromo_shadow_dom"/>
</dbReference>
<dbReference type="SMART" id="SM00298">
    <property type="entry name" value="CHROMO"/>
    <property type="match status" value="1"/>
</dbReference>
<name>A0A9W6XBS4_9STRA</name>
<dbReference type="InterPro" id="IPR016197">
    <property type="entry name" value="Chromo-like_dom_sf"/>
</dbReference>
<keyword evidence="3" id="KW-1185">Reference proteome</keyword>
<dbReference type="Pfam" id="PF00385">
    <property type="entry name" value="Chromo"/>
    <property type="match status" value="1"/>
</dbReference>
<dbReference type="InterPro" id="IPR056924">
    <property type="entry name" value="SH3_Tf2-1"/>
</dbReference>
<sequence>MSPFEADLGYVPYMPDDLASDPEFEQLHKSAQEFLLKQDAILKMTQDAMSEAQTRMKSYYDKNRLAQDFKPGDMVLLDGRNLDIRHKGFAQSKKLAPRFIGPYTVVKQIHRDSYELKLSKGLKLHPLFHTSLLKPYRSDESRSQSVNKVILKDGTEGQLVREVIGHRNNKKKLQYRIWWLGESREEATWAPVENLNQIPSTGKRRRENQLRNSGVFLEGRSCDVDVRLQMRWQRTPTSMANAYLSVYAVQRNKTLHGLYSLHAILLVNIKNNHDYGMHKHGVSCDLIG</sequence>
<accession>A0A9W6XBS4</accession>
<dbReference type="Proteomes" id="UP001165121">
    <property type="component" value="Unassembled WGS sequence"/>
</dbReference>
<gene>
    <name evidence="2" type="ORF">Pfra01_000932000</name>
</gene>
<dbReference type="Gene3D" id="2.40.50.40">
    <property type="match status" value="1"/>
</dbReference>
<feature type="domain" description="Chromo" evidence="1">
    <location>
        <begin position="158"/>
        <end position="195"/>
    </location>
</feature>
<dbReference type="CDD" id="cd00024">
    <property type="entry name" value="CD_CSD"/>
    <property type="match status" value="1"/>
</dbReference>
<reference evidence="2" key="1">
    <citation type="submission" date="2023-04" db="EMBL/GenBank/DDBJ databases">
        <title>Phytophthora fragariaefolia NBRC 109709.</title>
        <authorList>
            <person name="Ichikawa N."/>
            <person name="Sato H."/>
            <person name="Tonouchi N."/>
        </authorList>
    </citation>
    <scope>NUCLEOTIDE SEQUENCE</scope>
    <source>
        <strain evidence="2">NBRC 109709</strain>
    </source>
</reference>
<dbReference type="AlphaFoldDB" id="A0A9W6XBS4"/>
<comment type="caution">
    <text evidence="2">The sequence shown here is derived from an EMBL/GenBank/DDBJ whole genome shotgun (WGS) entry which is preliminary data.</text>
</comment>